<comment type="caution">
    <text evidence="2">The sequence shown here is derived from an EMBL/GenBank/DDBJ whole genome shotgun (WGS) entry which is preliminary data.</text>
</comment>
<feature type="region of interest" description="Disordered" evidence="1">
    <location>
        <begin position="129"/>
        <end position="170"/>
    </location>
</feature>
<name>A0AAD3DYR2_9CHLO</name>
<feature type="compositionally biased region" description="Basic and acidic residues" evidence="1">
    <location>
        <begin position="26"/>
        <end position="39"/>
    </location>
</feature>
<dbReference type="EMBL" id="BMAR01000036">
    <property type="protein sequence ID" value="GFR50293.1"/>
    <property type="molecule type" value="Genomic_DNA"/>
</dbReference>
<feature type="compositionally biased region" description="Pro residues" evidence="1">
    <location>
        <begin position="146"/>
        <end position="157"/>
    </location>
</feature>
<proteinExistence type="predicted"/>
<feature type="region of interest" description="Disordered" evidence="1">
    <location>
        <begin position="1"/>
        <end position="40"/>
    </location>
</feature>
<organism evidence="2 3">
    <name type="scientific">Astrephomene gubernaculifera</name>
    <dbReference type="NCBI Taxonomy" id="47775"/>
    <lineage>
        <taxon>Eukaryota</taxon>
        <taxon>Viridiplantae</taxon>
        <taxon>Chlorophyta</taxon>
        <taxon>core chlorophytes</taxon>
        <taxon>Chlorophyceae</taxon>
        <taxon>CS clade</taxon>
        <taxon>Chlamydomonadales</taxon>
        <taxon>Astrephomenaceae</taxon>
        <taxon>Astrephomene</taxon>
    </lineage>
</organism>
<dbReference type="AlphaFoldDB" id="A0AAD3DYR2"/>
<evidence type="ECO:0000313" key="3">
    <source>
        <dbReference type="Proteomes" id="UP001054857"/>
    </source>
</evidence>
<accession>A0AAD3DYR2</accession>
<reference evidence="2 3" key="1">
    <citation type="journal article" date="2021" name="Sci. Rep.">
        <title>Genome sequencing of the multicellular alga Astrephomene provides insights into convergent evolution of germ-soma differentiation.</title>
        <authorList>
            <person name="Yamashita S."/>
            <person name="Yamamoto K."/>
            <person name="Matsuzaki R."/>
            <person name="Suzuki S."/>
            <person name="Yamaguchi H."/>
            <person name="Hirooka S."/>
            <person name="Minakuchi Y."/>
            <person name="Miyagishima S."/>
            <person name="Kawachi M."/>
            <person name="Toyoda A."/>
            <person name="Nozaki H."/>
        </authorList>
    </citation>
    <scope>NUCLEOTIDE SEQUENCE [LARGE SCALE GENOMIC DNA]</scope>
    <source>
        <strain evidence="2 3">NIES-4017</strain>
    </source>
</reference>
<sequence>MGNVGSTDTGQHQPHPLRPADFQSNPKREHAPASSDGRHITRIVAPQSSQQQRIVVDIRSTDLDKDHARSRESNSDLENVLRSAWGGLQALGGVVITILTIQKLWEDIIFVRLLQRELSKLVGSLVDPGGDALVDDGDEGGERLPPTLPPPSPPPHTPLMMTTWSGAWRN</sequence>
<keyword evidence="3" id="KW-1185">Reference proteome</keyword>
<dbReference type="Proteomes" id="UP001054857">
    <property type="component" value="Unassembled WGS sequence"/>
</dbReference>
<protein>
    <submittedName>
        <fullName evidence="2">Uncharacterized protein</fullName>
    </submittedName>
</protein>
<feature type="compositionally biased region" description="Polar residues" evidence="1">
    <location>
        <begin position="1"/>
        <end position="12"/>
    </location>
</feature>
<evidence type="ECO:0000256" key="1">
    <source>
        <dbReference type="SAM" id="MobiDB-lite"/>
    </source>
</evidence>
<gene>
    <name evidence="2" type="ORF">Agub_g12483</name>
</gene>
<evidence type="ECO:0000313" key="2">
    <source>
        <dbReference type="EMBL" id="GFR50293.1"/>
    </source>
</evidence>